<dbReference type="OrthoDB" id="5497289at2"/>
<dbReference type="GO" id="GO:0050135">
    <property type="term" value="F:NADP+ nucleosidase activity"/>
    <property type="evidence" value="ECO:0007669"/>
    <property type="project" value="InterPro"/>
</dbReference>
<comment type="caution">
    <text evidence="2">The sequence shown here is derived from an EMBL/GenBank/DDBJ whole genome shotgun (WGS) entry which is preliminary data.</text>
</comment>
<keyword evidence="3" id="KW-1185">Reference proteome</keyword>
<dbReference type="InterPro" id="IPR019302">
    <property type="entry name" value="CAP12/PCTIR_TIR_dom"/>
</dbReference>
<evidence type="ECO:0000313" key="3">
    <source>
        <dbReference type="Proteomes" id="UP000251869"/>
    </source>
</evidence>
<evidence type="ECO:0000313" key="2">
    <source>
        <dbReference type="EMBL" id="RAZ66957.1"/>
    </source>
</evidence>
<evidence type="ECO:0000259" key="1">
    <source>
        <dbReference type="Pfam" id="PF10137"/>
    </source>
</evidence>
<gene>
    <name evidence="2" type="ORF">DP119_11690</name>
</gene>
<name>A0A365K2U6_9BACL</name>
<organism evidence="2 3">
    <name type="scientific">Planococcus maitriensis</name>
    <dbReference type="NCBI Taxonomy" id="221799"/>
    <lineage>
        <taxon>Bacteria</taxon>
        <taxon>Bacillati</taxon>
        <taxon>Bacillota</taxon>
        <taxon>Bacilli</taxon>
        <taxon>Bacillales</taxon>
        <taxon>Caryophanaceae</taxon>
        <taxon>Planococcus</taxon>
    </lineage>
</organism>
<dbReference type="AlphaFoldDB" id="A0A365K2U6"/>
<reference evidence="2 3" key="1">
    <citation type="submission" date="2018-06" db="EMBL/GenBank/DDBJ databases">
        <title>The draft genome sequences of strains SCU63 and S1.</title>
        <authorList>
            <person name="Gan L."/>
        </authorList>
    </citation>
    <scope>NUCLEOTIDE SEQUENCE [LARGE SCALE GENOMIC DNA]</scope>
    <source>
        <strain evidence="2 3">S1</strain>
    </source>
</reference>
<sequence length="156" mass="17590">MTSQKPSVFIGSSVEGLQIANSIQLNLQHNYYSTVWTQGIFEPSSTTLDDLIKALDQFDFAIFVFNPEDVLNMREELKETVRDNVIFEMGLFIGRIGKERTYFITPQGKNFHLPTDLIGFNPAKYDAEHPNIEAAVGAATTQIKTKMDRLGKRKTG</sequence>
<dbReference type="Pfam" id="PF10137">
    <property type="entry name" value="CAP12-PCTIR_TIR"/>
    <property type="match status" value="1"/>
</dbReference>
<dbReference type="EMBL" id="QLZQ01000005">
    <property type="protein sequence ID" value="RAZ66957.1"/>
    <property type="molecule type" value="Genomic_DNA"/>
</dbReference>
<protein>
    <recommendedName>
        <fullName evidence="1">CD-NTase-associated protein 12/Pycsar effector protein TIR domain-containing protein</fullName>
    </recommendedName>
</protein>
<dbReference type="Proteomes" id="UP000251869">
    <property type="component" value="Unassembled WGS sequence"/>
</dbReference>
<dbReference type="RefSeq" id="WP_112233348.1">
    <property type="nucleotide sequence ID" value="NZ_QLZQ01000005.1"/>
</dbReference>
<feature type="domain" description="CD-NTase-associated protein 12/Pycsar effector protein TIR" evidence="1">
    <location>
        <begin position="8"/>
        <end position="126"/>
    </location>
</feature>
<accession>A0A365K2U6</accession>
<proteinExistence type="predicted"/>